<proteinExistence type="predicted"/>
<reference evidence="4 5" key="1">
    <citation type="submission" date="2020-08" db="EMBL/GenBank/DDBJ databases">
        <title>Plant Genome Project.</title>
        <authorList>
            <person name="Zhang R.-G."/>
        </authorList>
    </citation>
    <scope>NUCLEOTIDE SEQUENCE [LARGE SCALE GENOMIC DNA]</scope>
    <source>
        <tissue evidence="4">Rhizome</tissue>
    </source>
</reference>
<dbReference type="InterPro" id="IPR039391">
    <property type="entry name" value="Phytocyanin-like"/>
</dbReference>
<feature type="region of interest" description="Disordered" evidence="1">
    <location>
        <begin position="106"/>
        <end position="145"/>
    </location>
</feature>
<accession>A0A8J5FJ72</accession>
<evidence type="ECO:0000259" key="3">
    <source>
        <dbReference type="PROSITE" id="PS51485"/>
    </source>
</evidence>
<gene>
    <name evidence="4" type="ORF">ZIOFF_053712</name>
</gene>
<keyword evidence="5" id="KW-1185">Reference proteome</keyword>
<feature type="compositionally biased region" description="Low complexity" evidence="1">
    <location>
        <begin position="106"/>
        <end position="131"/>
    </location>
</feature>
<dbReference type="Pfam" id="PF02298">
    <property type="entry name" value="Cu_bind_like"/>
    <property type="match status" value="1"/>
</dbReference>
<dbReference type="InterPro" id="IPR008972">
    <property type="entry name" value="Cupredoxin"/>
</dbReference>
<organism evidence="4 5">
    <name type="scientific">Zingiber officinale</name>
    <name type="common">Ginger</name>
    <name type="synonym">Amomum zingiber</name>
    <dbReference type="NCBI Taxonomy" id="94328"/>
    <lineage>
        <taxon>Eukaryota</taxon>
        <taxon>Viridiplantae</taxon>
        <taxon>Streptophyta</taxon>
        <taxon>Embryophyta</taxon>
        <taxon>Tracheophyta</taxon>
        <taxon>Spermatophyta</taxon>
        <taxon>Magnoliopsida</taxon>
        <taxon>Liliopsida</taxon>
        <taxon>Zingiberales</taxon>
        <taxon>Zingiberaceae</taxon>
        <taxon>Zingiber</taxon>
    </lineage>
</organism>
<evidence type="ECO:0000313" key="5">
    <source>
        <dbReference type="Proteomes" id="UP000734854"/>
    </source>
</evidence>
<dbReference type="Gene3D" id="2.60.40.420">
    <property type="entry name" value="Cupredoxins - blue copper proteins"/>
    <property type="match status" value="1"/>
</dbReference>
<feature type="chain" id="PRO_5035188931" description="Phytocyanin domain-containing protein" evidence="2">
    <location>
        <begin position="27"/>
        <end position="166"/>
    </location>
</feature>
<keyword evidence="2" id="KW-0732">Signal</keyword>
<comment type="caution">
    <text evidence="4">The sequence shown here is derived from an EMBL/GenBank/DDBJ whole genome shotgun (WGS) entry which is preliminary data.</text>
</comment>
<feature type="signal peptide" evidence="2">
    <location>
        <begin position="1"/>
        <end position="26"/>
    </location>
</feature>
<dbReference type="GO" id="GO:0005886">
    <property type="term" value="C:plasma membrane"/>
    <property type="evidence" value="ECO:0007669"/>
    <property type="project" value="TreeGrafter"/>
</dbReference>
<dbReference type="GO" id="GO:0009055">
    <property type="term" value="F:electron transfer activity"/>
    <property type="evidence" value="ECO:0007669"/>
    <property type="project" value="InterPro"/>
</dbReference>
<dbReference type="EMBL" id="JACMSC010000015">
    <property type="protein sequence ID" value="KAG6485182.1"/>
    <property type="molecule type" value="Genomic_DNA"/>
</dbReference>
<dbReference type="PROSITE" id="PS51485">
    <property type="entry name" value="PHYTOCYANIN"/>
    <property type="match status" value="1"/>
</dbReference>
<dbReference type="PANTHER" id="PTHR33021:SF339">
    <property type="entry name" value="OS07G0570600 PROTEIN"/>
    <property type="match status" value="1"/>
</dbReference>
<dbReference type="InterPro" id="IPR003245">
    <property type="entry name" value="Phytocyanin_dom"/>
</dbReference>
<dbReference type="SUPFAM" id="SSF49503">
    <property type="entry name" value="Cupredoxins"/>
    <property type="match status" value="1"/>
</dbReference>
<dbReference type="Proteomes" id="UP000734854">
    <property type="component" value="Unassembled WGS sequence"/>
</dbReference>
<feature type="domain" description="Phytocyanin" evidence="3">
    <location>
        <begin position="1"/>
        <end position="99"/>
    </location>
</feature>
<evidence type="ECO:0000313" key="4">
    <source>
        <dbReference type="EMBL" id="KAG6485182.1"/>
    </source>
</evidence>
<evidence type="ECO:0000256" key="1">
    <source>
        <dbReference type="SAM" id="MobiDB-lite"/>
    </source>
</evidence>
<dbReference type="PANTHER" id="PTHR33021">
    <property type="entry name" value="BLUE COPPER PROTEIN"/>
    <property type="match status" value="1"/>
</dbReference>
<evidence type="ECO:0000256" key="2">
    <source>
        <dbReference type="SAM" id="SignalP"/>
    </source>
</evidence>
<sequence length="166" mass="16828">MEKVIVMVVVVAAAAAVAFGVGRSEAAVYKVVFVYNKNFHNVVEVGKEDYKACNAASPIATYTTGNDSITLKRRGHHFFICGLPGHCAAGQKVDIRIAKLHSPSAAAPAKSTATSSPVPGAADAGGSVSGPAPAPGPRPSAAGEGRDLSPEVLLCLSAISAGLIMM</sequence>
<protein>
    <recommendedName>
        <fullName evidence="3">Phytocyanin domain-containing protein</fullName>
    </recommendedName>
</protein>
<name>A0A8J5FJ72_ZINOF</name>
<dbReference type="AlphaFoldDB" id="A0A8J5FJ72"/>